<comment type="caution">
    <text evidence="2">The sequence shown here is derived from an EMBL/GenBank/DDBJ whole genome shotgun (WGS) entry which is preliminary data.</text>
</comment>
<feature type="region of interest" description="Disordered" evidence="1">
    <location>
        <begin position="50"/>
        <end position="79"/>
    </location>
</feature>
<evidence type="ECO:0008006" key="4">
    <source>
        <dbReference type="Google" id="ProtNLM"/>
    </source>
</evidence>
<organism evidence="2 3">
    <name type="scientific">Clostridium perfringens</name>
    <dbReference type="NCBI Taxonomy" id="1502"/>
    <lineage>
        <taxon>Bacteria</taxon>
        <taxon>Bacillati</taxon>
        <taxon>Bacillota</taxon>
        <taxon>Clostridia</taxon>
        <taxon>Eubacteriales</taxon>
        <taxon>Clostridiaceae</taxon>
        <taxon>Clostridium</taxon>
    </lineage>
</organism>
<accession>A0AAP7BVY5</accession>
<evidence type="ECO:0000313" key="2">
    <source>
        <dbReference type="EMBL" id="NGU30605.1"/>
    </source>
</evidence>
<dbReference type="InterPro" id="IPR010064">
    <property type="entry name" value="HK97-gp10_tail"/>
</dbReference>
<evidence type="ECO:0000256" key="1">
    <source>
        <dbReference type="SAM" id="MobiDB-lite"/>
    </source>
</evidence>
<dbReference type="EMBL" id="JAALLZ010000004">
    <property type="protein sequence ID" value="NGU30605.1"/>
    <property type="molecule type" value="Genomic_DNA"/>
</dbReference>
<gene>
    <name evidence="2" type="ORF">G6Z34_10850</name>
</gene>
<evidence type="ECO:0000313" key="3">
    <source>
        <dbReference type="Proteomes" id="UP000481454"/>
    </source>
</evidence>
<reference evidence="2 3" key="1">
    <citation type="submission" date="2020-02" db="EMBL/GenBank/DDBJ databases">
        <title>Genomic Insights into the Phylogeny and Genetic Plasticity of the Human and Animal Enteric Pathogen Clostridium perfringens.</title>
        <authorList>
            <person name="Feng Y."/>
            <person name="Hu Y."/>
        </authorList>
    </citation>
    <scope>NUCLEOTIDE SEQUENCE [LARGE SCALE GENOMIC DNA]</scope>
    <source>
        <strain evidence="2 3">CP-40</strain>
    </source>
</reference>
<proteinExistence type="predicted"/>
<dbReference type="NCBIfam" id="TIGR01725">
    <property type="entry name" value="phge_HK97_gp10"/>
    <property type="match status" value="1"/>
</dbReference>
<protein>
    <recommendedName>
        <fullName evidence="4">HK97 gp10 family phage protein</fullName>
    </recommendedName>
</protein>
<dbReference type="AlphaFoldDB" id="A0AAP7BVY5"/>
<dbReference type="Proteomes" id="UP000481454">
    <property type="component" value="Unassembled WGS sequence"/>
</dbReference>
<sequence>MSDGWEIKFEGLDDLIKTFEQLGTEKENEDVEKSILKECGDLAKKTVAPLIHISDDNSKSGRKGSRPPGHAANNIPEPKIRKKKGNLQCVVGWEKSDNTPFYYMKMEEWGTSERPPHHAFGKTNKILKRVYDNIAQKKYDNFVKEKLGD</sequence>
<dbReference type="RefSeq" id="WP_003459461.1">
    <property type="nucleotide sequence ID" value="NZ_CATNWX010000006.1"/>
</dbReference>
<name>A0AAP7BVY5_CLOPF</name>